<reference evidence="1 2" key="1">
    <citation type="journal article" date="2018" name="PLoS Genet.">
        <title>Repeat elements organise 3D genome structure and mediate transcription in the filamentous fungus Epichloe festucae.</title>
        <authorList>
            <person name="Winter D.J."/>
            <person name="Ganley A.R.D."/>
            <person name="Young C.A."/>
            <person name="Liachko I."/>
            <person name="Schardl C.L."/>
            <person name="Dupont P.Y."/>
            <person name="Berry D."/>
            <person name="Ram A."/>
            <person name="Scott B."/>
            <person name="Cox M.P."/>
        </authorList>
    </citation>
    <scope>NUCLEOTIDE SEQUENCE [LARGE SCALE GENOMIC DNA]</scope>
    <source>
        <strain evidence="1 2">Fl1</strain>
    </source>
</reference>
<accession>A0A7S9KSP7</accession>
<evidence type="ECO:0000313" key="1">
    <source>
        <dbReference type="EMBL" id="QPH01113.1"/>
    </source>
</evidence>
<name>A0A7S9KSP7_EPIFF</name>
<sequence length="91" mass="10125">MATQHDVVIHQFTPVVKMVGKTVLQSVERLYFRSAHVITLKPLEQEITIMADKFDLKGTHEPPSLTLLPILIAEDVELNIGEPNFVSGNSS</sequence>
<evidence type="ECO:0000313" key="2">
    <source>
        <dbReference type="Proteomes" id="UP000594364"/>
    </source>
</evidence>
<protein>
    <submittedName>
        <fullName evidence="1">Uncharacterized protein</fullName>
    </submittedName>
</protein>
<dbReference type="EMBL" id="CP031387">
    <property type="protein sequence ID" value="QPH01113.1"/>
    <property type="molecule type" value="Genomic_DNA"/>
</dbReference>
<dbReference type="AlphaFoldDB" id="A0A7S9KSP7"/>
<organism evidence="1 2">
    <name type="scientific">Epichloe festucae (strain Fl1)</name>
    <dbReference type="NCBI Taxonomy" id="877507"/>
    <lineage>
        <taxon>Eukaryota</taxon>
        <taxon>Fungi</taxon>
        <taxon>Dikarya</taxon>
        <taxon>Ascomycota</taxon>
        <taxon>Pezizomycotina</taxon>
        <taxon>Sordariomycetes</taxon>
        <taxon>Hypocreomycetidae</taxon>
        <taxon>Hypocreales</taxon>
        <taxon>Clavicipitaceae</taxon>
        <taxon>Epichloe</taxon>
    </lineage>
</organism>
<dbReference type="Proteomes" id="UP000594364">
    <property type="component" value="Chromosome 3"/>
</dbReference>
<proteinExistence type="predicted"/>
<keyword evidence="2" id="KW-1185">Reference proteome</keyword>
<gene>
    <name evidence="1" type="ORF">C2857_005312</name>
</gene>